<dbReference type="Gene3D" id="6.10.140.1460">
    <property type="match status" value="1"/>
</dbReference>
<dbReference type="InterPro" id="IPR013547">
    <property type="entry name" value="P4H_N"/>
</dbReference>
<proteinExistence type="predicted"/>
<keyword evidence="2" id="KW-0732">Signal</keyword>
<feature type="domain" description="Prolyl 4-hydroxylase N-terminal" evidence="3">
    <location>
        <begin position="220"/>
        <end position="288"/>
    </location>
</feature>
<sequence length="341" mass="38829">MSSQHTSLFLISIACCFVLSQGHSAQSDADISKCPYHTGNKPARESIVSIVADENEPKTTAKNAEDAHKSDADREKDAHIKEGQCSRPDNEDVQCESAPQHDNFKDVEKSEPNSKNVKDVQPDSVDQEIKGVQKSAPNTGNVKDVQPESAAKKEIHKDVRKSAPNSEEIKDVQPDSAADQEIHENKMVTPSYQYELPVEAVPDGYQTQSKVIAILEKYPEVEDLLKVEREMLKYVKQQITQEEEHLDQLDKNLNYWLTVSNYSVEDPENYLSVYLNCFHLLRRLAFDIDRDILNHSLRDAQLPHKELHQWDILTGEHHLLNFLNTTQLEIDQLKHIDGKSR</sequence>
<evidence type="ECO:0000259" key="3">
    <source>
        <dbReference type="Pfam" id="PF08336"/>
    </source>
</evidence>
<dbReference type="GO" id="GO:0004656">
    <property type="term" value="F:procollagen-proline 4-dioxygenase activity"/>
    <property type="evidence" value="ECO:0007669"/>
    <property type="project" value="InterPro"/>
</dbReference>
<gene>
    <name evidence="5" type="primary">LOC103519389</name>
</gene>
<feature type="signal peptide" evidence="2">
    <location>
        <begin position="1"/>
        <end position="24"/>
    </location>
</feature>
<dbReference type="GeneID" id="103519389"/>
<accession>A0A3Q0JHW9</accession>
<evidence type="ECO:0000313" key="5">
    <source>
        <dbReference type="RefSeq" id="XP_026686713.1"/>
    </source>
</evidence>
<evidence type="ECO:0000256" key="2">
    <source>
        <dbReference type="SAM" id="SignalP"/>
    </source>
</evidence>
<dbReference type="Proteomes" id="UP000079169">
    <property type="component" value="Unplaced"/>
</dbReference>
<dbReference type="KEGG" id="dci:103519389"/>
<keyword evidence="4" id="KW-1185">Reference proteome</keyword>
<feature type="region of interest" description="Disordered" evidence="1">
    <location>
        <begin position="52"/>
        <end position="182"/>
    </location>
</feature>
<evidence type="ECO:0000256" key="1">
    <source>
        <dbReference type="SAM" id="MobiDB-lite"/>
    </source>
</evidence>
<protein>
    <submittedName>
        <fullName evidence="5">Uncharacterized protein LOC103519389</fullName>
    </submittedName>
</protein>
<dbReference type="PaxDb" id="121845-A0A3Q0JHW9"/>
<name>A0A3Q0JHW9_DIACI</name>
<feature type="compositionally biased region" description="Basic and acidic residues" evidence="1">
    <location>
        <begin position="150"/>
        <end position="173"/>
    </location>
</feature>
<dbReference type="Pfam" id="PF08336">
    <property type="entry name" value="P4Ha_N"/>
    <property type="match status" value="1"/>
</dbReference>
<evidence type="ECO:0000313" key="4">
    <source>
        <dbReference type="Proteomes" id="UP000079169"/>
    </source>
</evidence>
<feature type="chain" id="PRO_5018126931" evidence="2">
    <location>
        <begin position="25"/>
        <end position="341"/>
    </location>
</feature>
<dbReference type="RefSeq" id="XP_026686713.1">
    <property type="nucleotide sequence ID" value="XM_026830912.1"/>
</dbReference>
<dbReference type="AlphaFoldDB" id="A0A3Q0JHW9"/>
<reference evidence="5" key="1">
    <citation type="submission" date="2025-08" db="UniProtKB">
        <authorList>
            <consortium name="RefSeq"/>
        </authorList>
    </citation>
    <scope>IDENTIFICATION</scope>
</reference>
<feature type="compositionally biased region" description="Basic and acidic residues" evidence="1">
    <location>
        <begin position="55"/>
        <end position="90"/>
    </location>
</feature>
<organism evidence="4 5">
    <name type="scientific">Diaphorina citri</name>
    <name type="common">Asian citrus psyllid</name>
    <dbReference type="NCBI Taxonomy" id="121845"/>
    <lineage>
        <taxon>Eukaryota</taxon>
        <taxon>Metazoa</taxon>
        <taxon>Ecdysozoa</taxon>
        <taxon>Arthropoda</taxon>
        <taxon>Hexapoda</taxon>
        <taxon>Insecta</taxon>
        <taxon>Pterygota</taxon>
        <taxon>Neoptera</taxon>
        <taxon>Paraneoptera</taxon>
        <taxon>Hemiptera</taxon>
        <taxon>Sternorrhyncha</taxon>
        <taxon>Psylloidea</taxon>
        <taxon>Psyllidae</taxon>
        <taxon>Diaphorininae</taxon>
        <taxon>Diaphorina</taxon>
    </lineage>
</organism>
<dbReference type="GO" id="GO:0005783">
    <property type="term" value="C:endoplasmic reticulum"/>
    <property type="evidence" value="ECO:0007669"/>
    <property type="project" value="InterPro"/>
</dbReference>
<feature type="compositionally biased region" description="Basic and acidic residues" evidence="1">
    <location>
        <begin position="102"/>
        <end position="131"/>
    </location>
</feature>